<gene>
    <name evidence="2" type="ORF">VZ95_05175</name>
</gene>
<feature type="region of interest" description="Disordered" evidence="1">
    <location>
        <begin position="1"/>
        <end position="20"/>
    </location>
</feature>
<keyword evidence="3" id="KW-1185">Reference proteome</keyword>
<evidence type="ECO:0000256" key="1">
    <source>
        <dbReference type="SAM" id="MobiDB-lite"/>
    </source>
</evidence>
<dbReference type="Proteomes" id="UP000033774">
    <property type="component" value="Unassembled WGS sequence"/>
</dbReference>
<name>A0A0F3IUL8_9PROT</name>
<dbReference type="SUPFAM" id="SSF51735">
    <property type="entry name" value="NAD(P)-binding Rossmann-fold domains"/>
    <property type="match status" value="1"/>
</dbReference>
<protein>
    <recommendedName>
        <fullName evidence="4">RmlD-like substrate binding domain-containing protein</fullName>
    </recommendedName>
</protein>
<evidence type="ECO:0000313" key="3">
    <source>
        <dbReference type="Proteomes" id="UP000033774"/>
    </source>
</evidence>
<evidence type="ECO:0008006" key="4">
    <source>
        <dbReference type="Google" id="ProtNLM"/>
    </source>
</evidence>
<dbReference type="EMBL" id="LAJY01000100">
    <property type="protein sequence ID" value="KJV10401.1"/>
    <property type="molecule type" value="Genomic_DNA"/>
</dbReference>
<dbReference type="OrthoDB" id="7352636at2"/>
<accession>A0A0F3IUL8</accession>
<sequence>MLARGTGGYPDPATPPRPQRLALCPDAALALDTLLRAPRLAHRLYHVGPGGRWSLEDWCARLARRYPGLDWALTADPTETNITLPPVGDRAPLDVSRVIQETGFRPSFDLDGAFADFTATVES</sequence>
<proteinExistence type="predicted"/>
<dbReference type="Gene3D" id="3.40.50.720">
    <property type="entry name" value="NAD(P)-binding Rossmann-like Domain"/>
    <property type="match status" value="1"/>
</dbReference>
<dbReference type="AlphaFoldDB" id="A0A0F3IUL8"/>
<dbReference type="RefSeq" id="WP_045774916.1">
    <property type="nucleotide sequence ID" value="NZ_LAJY01000100.1"/>
</dbReference>
<comment type="caution">
    <text evidence="2">The sequence shown here is derived from an EMBL/GenBank/DDBJ whole genome shotgun (WGS) entry which is preliminary data.</text>
</comment>
<organism evidence="2 3">
    <name type="scientific">Elstera litoralis</name>
    <dbReference type="NCBI Taxonomy" id="552518"/>
    <lineage>
        <taxon>Bacteria</taxon>
        <taxon>Pseudomonadati</taxon>
        <taxon>Pseudomonadota</taxon>
        <taxon>Alphaproteobacteria</taxon>
        <taxon>Rhodospirillales</taxon>
        <taxon>Rhodospirillaceae</taxon>
        <taxon>Elstera</taxon>
    </lineage>
</organism>
<reference evidence="2 3" key="1">
    <citation type="submission" date="2015-03" db="EMBL/GenBank/DDBJ databases">
        <title>Draft genome sequence of Elstera litoralis.</title>
        <authorList>
            <person name="Rahalkar M.C."/>
            <person name="Dhakephalkar P.K."/>
            <person name="Pore S.D."/>
            <person name="Arora P."/>
            <person name="Kapse N.G."/>
            <person name="Pandit P.S."/>
        </authorList>
    </citation>
    <scope>NUCLEOTIDE SEQUENCE [LARGE SCALE GENOMIC DNA]</scope>
    <source>
        <strain evidence="2 3">Dia-1</strain>
    </source>
</reference>
<evidence type="ECO:0000313" key="2">
    <source>
        <dbReference type="EMBL" id="KJV10401.1"/>
    </source>
</evidence>
<dbReference type="InterPro" id="IPR036291">
    <property type="entry name" value="NAD(P)-bd_dom_sf"/>
</dbReference>